<gene>
    <name evidence="1" type="ORF">DHETER_LOCUS13637</name>
</gene>
<evidence type="ECO:0000313" key="1">
    <source>
        <dbReference type="EMBL" id="CAG8734272.1"/>
    </source>
</evidence>
<comment type="caution">
    <text evidence="1">The sequence shown here is derived from an EMBL/GenBank/DDBJ whole genome shotgun (WGS) entry which is preliminary data.</text>
</comment>
<proteinExistence type="predicted"/>
<evidence type="ECO:0000313" key="2">
    <source>
        <dbReference type="Proteomes" id="UP000789702"/>
    </source>
</evidence>
<name>A0ACA9Q4P3_9GLOM</name>
<organism evidence="1 2">
    <name type="scientific">Dentiscutata heterogama</name>
    <dbReference type="NCBI Taxonomy" id="1316150"/>
    <lineage>
        <taxon>Eukaryota</taxon>
        <taxon>Fungi</taxon>
        <taxon>Fungi incertae sedis</taxon>
        <taxon>Mucoromycota</taxon>
        <taxon>Glomeromycotina</taxon>
        <taxon>Glomeromycetes</taxon>
        <taxon>Diversisporales</taxon>
        <taxon>Gigasporaceae</taxon>
        <taxon>Dentiscutata</taxon>
    </lineage>
</organism>
<dbReference type="EMBL" id="CAJVPU010038189">
    <property type="protein sequence ID" value="CAG8734272.1"/>
    <property type="molecule type" value="Genomic_DNA"/>
</dbReference>
<keyword evidence="2" id="KW-1185">Reference proteome</keyword>
<accession>A0ACA9Q4P3</accession>
<dbReference type="Proteomes" id="UP000789702">
    <property type="component" value="Unassembled WGS sequence"/>
</dbReference>
<feature type="non-terminal residue" evidence="1">
    <location>
        <position position="1"/>
    </location>
</feature>
<protein>
    <submittedName>
        <fullName evidence="1">5678_t:CDS:1</fullName>
    </submittedName>
</protein>
<sequence>SGNKYNTGNSYDSVSIKNQKDDTTLSFNNFDQTEMLDQPDSNQSISTLEYDATYKVDTTLNFQKNALKKCLRANCTNLRYVENGKAHEFCGQTCAKMIPL</sequence>
<reference evidence="1" key="1">
    <citation type="submission" date="2021-06" db="EMBL/GenBank/DDBJ databases">
        <authorList>
            <person name="Kallberg Y."/>
            <person name="Tangrot J."/>
            <person name="Rosling A."/>
        </authorList>
    </citation>
    <scope>NUCLEOTIDE SEQUENCE</scope>
    <source>
        <strain evidence="1">IL203A</strain>
    </source>
</reference>
<feature type="non-terminal residue" evidence="1">
    <location>
        <position position="100"/>
    </location>
</feature>